<dbReference type="SUPFAM" id="SSF47986">
    <property type="entry name" value="DEATH domain"/>
    <property type="match status" value="1"/>
</dbReference>
<dbReference type="STRING" id="41447.ENSSDUP00000023642"/>
<proteinExistence type="predicted"/>
<dbReference type="InterPro" id="IPR017281">
    <property type="entry name" value="Myelin_different_resp_MyD88"/>
</dbReference>
<name>A0A3B4UZD9_SERDU</name>
<dbReference type="GO" id="GO:0002755">
    <property type="term" value="P:MyD88-dependent toll-like receptor signaling pathway"/>
    <property type="evidence" value="ECO:0007669"/>
    <property type="project" value="InterPro"/>
</dbReference>
<dbReference type="Proteomes" id="UP000261420">
    <property type="component" value="Unplaced"/>
</dbReference>
<reference evidence="1" key="2">
    <citation type="submission" date="2025-09" db="UniProtKB">
        <authorList>
            <consortium name="Ensembl"/>
        </authorList>
    </citation>
    <scope>IDENTIFICATION</scope>
</reference>
<dbReference type="AlphaFoldDB" id="A0A3B4UZD9"/>
<dbReference type="InterPro" id="IPR034249">
    <property type="entry name" value="MyD88_Death"/>
</dbReference>
<dbReference type="GO" id="GO:0050830">
    <property type="term" value="P:defense response to Gram-positive bacterium"/>
    <property type="evidence" value="ECO:0007669"/>
    <property type="project" value="TreeGrafter"/>
</dbReference>
<dbReference type="Gene3D" id="1.10.533.10">
    <property type="entry name" value="Death Domain, Fas"/>
    <property type="match status" value="1"/>
</dbReference>
<reference evidence="1" key="1">
    <citation type="submission" date="2025-08" db="UniProtKB">
        <authorList>
            <consortium name="Ensembl"/>
        </authorList>
    </citation>
    <scope>IDENTIFICATION</scope>
</reference>
<dbReference type="InterPro" id="IPR035897">
    <property type="entry name" value="Toll_tir_struct_dom_sf"/>
</dbReference>
<dbReference type="InterPro" id="IPR011029">
    <property type="entry name" value="DEATH-like_dom_sf"/>
</dbReference>
<dbReference type="GO" id="GO:0070976">
    <property type="term" value="F:TIR domain binding"/>
    <property type="evidence" value="ECO:0007669"/>
    <property type="project" value="InterPro"/>
</dbReference>
<evidence type="ECO:0000313" key="1">
    <source>
        <dbReference type="Ensembl" id="ENSSDUP00000023642.1"/>
    </source>
</evidence>
<dbReference type="GeneTree" id="ENSGT00510000048324"/>
<organism evidence="1 2">
    <name type="scientific">Seriola dumerili</name>
    <name type="common">Greater amberjack</name>
    <name type="synonym">Caranx dumerili</name>
    <dbReference type="NCBI Taxonomy" id="41447"/>
    <lineage>
        <taxon>Eukaryota</taxon>
        <taxon>Metazoa</taxon>
        <taxon>Chordata</taxon>
        <taxon>Craniata</taxon>
        <taxon>Vertebrata</taxon>
        <taxon>Euteleostomi</taxon>
        <taxon>Actinopterygii</taxon>
        <taxon>Neopterygii</taxon>
        <taxon>Teleostei</taxon>
        <taxon>Neoteleostei</taxon>
        <taxon>Acanthomorphata</taxon>
        <taxon>Carangaria</taxon>
        <taxon>Carangiformes</taxon>
        <taxon>Carangidae</taxon>
        <taxon>Seriola</taxon>
    </lineage>
</organism>
<dbReference type="PANTHER" id="PTHR15079">
    <property type="entry name" value="MYD88"/>
    <property type="match status" value="1"/>
</dbReference>
<dbReference type="GO" id="GO:0043123">
    <property type="term" value="P:positive regulation of canonical NF-kappaB signal transduction"/>
    <property type="evidence" value="ECO:0007669"/>
    <property type="project" value="InterPro"/>
</dbReference>
<dbReference type="GO" id="GO:0035325">
    <property type="term" value="F:Toll-like receptor binding"/>
    <property type="evidence" value="ECO:0007669"/>
    <property type="project" value="TreeGrafter"/>
</dbReference>
<dbReference type="Ensembl" id="ENSSDUT00000024080.1">
    <property type="protein sequence ID" value="ENSSDUP00000023642.1"/>
    <property type="gene ID" value="ENSSDUG00000017117.1"/>
</dbReference>
<dbReference type="GO" id="GO:0008063">
    <property type="term" value="P:Toll signaling pathway"/>
    <property type="evidence" value="ECO:0007669"/>
    <property type="project" value="TreeGrafter"/>
</dbReference>
<dbReference type="PANTHER" id="PTHR15079:SF3">
    <property type="entry name" value="MYELOID DIFFERENTIATION PRIMARY RESPONSE PROTEIN MYD88"/>
    <property type="match status" value="1"/>
</dbReference>
<evidence type="ECO:0000313" key="2">
    <source>
        <dbReference type="Proteomes" id="UP000261420"/>
    </source>
</evidence>
<dbReference type="CDD" id="cd08312">
    <property type="entry name" value="Death_MyD88"/>
    <property type="match status" value="1"/>
</dbReference>
<keyword evidence="2" id="KW-1185">Reference proteome</keyword>
<dbReference type="GO" id="GO:0045087">
    <property type="term" value="P:innate immune response"/>
    <property type="evidence" value="ECO:0007669"/>
    <property type="project" value="TreeGrafter"/>
</dbReference>
<dbReference type="GO" id="GO:0034142">
    <property type="term" value="P:toll-like receptor 4 signaling pathway"/>
    <property type="evidence" value="ECO:0007669"/>
    <property type="project" value="TreeGrafter"/>
</dbReference>
<accession>A0A3B4UZD9</accession>
<dbReference type="GO" id="GO:0005886">
    <property type="term" value="C:plasma membrane"/>
    <property type="evidence" value="ECO:0007669"/>
    <property type="project" value="TreeGrafter"/>
</dbReference>
<protein>
    <submittedName>
        <fullName evidence="1">MYD88 innate immune signal transduction adaptor</fullName>
    </submittedName>
</protein>
<dbReference type="Gene3D" id="3.40.50.10140">
    <property type="entry name" value="Toll/interleukin-1 receptor homology (TIR) domain"/>
    <property type="match status" value="1"/>
</dbReference>
<dbReference type="SUPFAM" id="SSF52200">
    <property type="entry name" value="Toll/Interleukin receptor TIR domain"/>
    <property type="match status" value="1"/>
</dbReference>
<sequence length="176" mass="20022">DAACLAWYVDLEQIPLIALNVTVRKKLGLYLNPRNAVAADWMIVAEAMDFSYLEIKNYEAARATHATVGKLLSILTKVERNDIVEDLHPLIDEDVRRHCESLEKKIEVDGCFPRIPERNDVTLKIGPEGTPELFDAFICHSQSDFEFVHEAIHELEQSKLQMCVFGRDVDALNLKN</sequence>